<feature type="transmembrane region" description="Helical" evidence="6">
    <location>
        <begin position="244"/>
        <end position="265"/>
    </location>
</feature>
<evidence type="ECO:0000256" key="6">
    <source>
        <dbReference type="SAM" id="Phobius"/>
    </source>
</evidence>
<dbReference type="Pfam" id="PF07690">
    <property type="entry name" value="MFS_1"/>
    <property type="match status" value="1"/>
</dbReference>
<evidence type="ECO:0000256" key="1">
    <source>
        <dbReference type="ARBA" id="ARBA00004651"/>
    </source>
</evidence>
<dbReference type="Proteomes" id="UP000568380">
    <property type="component" value="Unassembled WGS sequence"/>
</dbReference>
<dbReference type="RefSeq" id="WP_184958685.1">
    <property type="nucleotide sequence ID" value="NZ_JACHIN010000001.1"/>
</dbReference>
<evidence type="ECO:0000313" key="7">
    <source>
        <dbReference type="EMBL" id="MBB5075558.1"/>
    </source>
</evidence>
<keyword evidence="2" id="KW-1003">Cell membrane</keyword>
<feature type="transmembrane region" description="Helical" evidence="6">
    <location>
        <begin position="300"/>
        <end position="321"/>
    </location>
</feature>
<keyword evidence="8" id="KW-1185">Reference proteome</keyword>
<comment type="subcellular location">
    <subcellularLocation>
        <location evidence="1">Cell membrane</location>
        <topology evidence="1">Multi-pass membrane protein</topology>
    </subcellularLocation>
</comment>
<dbReference type="Gene3D" id="1.20.1250.20">
    <property type="entry name" value="MFS general substrate transporter like domains"/>
    <property type="match status" value="1"/>
</dbReference>
<organism evidence="7 8">
    <name type="scientific">Nonomuraea endophytica</name>
    <dbReference type="NCBI Taxonomy" id="714136"/>
    <lineage>
        <taxon>Bacteria</taxon>
        <taxon>Bacillati</taxon>
        <taxon>Actinomycetota</taxon>
        <taxon>Actinomycetes</taxon>
        <taxon>Streptosporangiales</taxon>
        <taxon>Streptosporangiaceae</taxon>
        <taxon>Nonomuraea</taxon>
    </lineage>
</organism>
<accession>A0A7W7ZZ74</accession>
<dbReference type="SUPFAM" id="SSF103473">
    <property type="entry name" value="MFS general substrate transporter"/>
    <property type="match status" value="1"/>
</dbReference>
<dbReference type="GO" id="GO:0022857">
    <property type="term" value="F:transmembrane transporter activity"/>
    <property type="evidence" value="ECO:0007669"/>
    <property type="project" value="InterPro"/>
</dbReference>
<dbReference type="InterPro" id="IPR036259">
    <property type="entry name" value="MFS_trans_sf"/>
</dbReference>
<feature type="transmembrane region" description="Helical" evidence="6">
    <location>
        <begin position="96"/>
        <end position="114"/>
    </location>
</feature>
<keyword evidence="3 6" id="KW-0812">Transmembrane</keyword>
<feature type="transmembrane region" description="Helical" evidence="6">
    <location>
        <begin position="272"/>
        <end position="294"/>
    </location>
</feature>
<evidence type="ECO:0000256" key="5">
    <source>
        <dbReference type="ARBA" id="ARBA00023136"/>
    </source>
</evidence>
<keyword evidence="5 6" id="KW-0472">Membrane</keyword>
<feature type="transmembrane region" description="Helical" evidence="6">
    <location>
        <begin position="153"/>
        <end position="180"/>
    </location>
</feature>
<dbReference type="InterPro" id="IPR011701">
    <property type="entry name" value="MFS"/>
</dbReference>
<proteinExistence type="predicted"/>
<dbReference type="EMBL" id="JACHIN010000001">
    <property type="protein sequence ID" value="MBB5075558.1"/>
    <property type="molecule type" value="Genomic_DNA"/>
</dbReference>
<protein>
    <submittedName>
        <fullName evidence="7">Putative MFS family arabinose efflux permease</fullName>
    </submittedName>
</protein>
<feature type="transmembrane region" description="Helical" evidence="6">
    <location>
        <begin position="40"/>
        <end position="63"/>
    </location>
</feature>
<feature type="transmembrane region" description="Helical" evidence="6">
    <location>
        <begin position="333"/>
        <end position="352"/>
    </location>
</feature>
<feature type="transmembrane region" description="Helical" evidence="6">
    <location>
        <begin position="209"/>
        <end position="232"/>
    </location>
</feature>
<keyword evidence="4 6" id="KW-1133">Transmembrane helix</keyword>
<sequence>MWTRDFRLFFVARTVSMAGFAMMPVATALGMRQAGHGATGVGLALAATSAPMVALILFGGVLMDRFTPRRMMIGADVARVATQATTAVLFMTGKPALWQILVLSAVNGVATAMYSPGVAGTIPRITADIQKANASLRVSESIMMLAGPGLAGALVGLAGVGTVFVLDAAGFAVSAVCLLLMRVRVPRVEAARPMLHQLREGWQEFRSRTWMWSVILMWMIFGITLFGPLIPLGSELITGAHGETAYGLVLSAGGAGTIVGGLVAMRVRPARPLAAGATGMLLFALEPLTIALGAPLPVMMAGHLLGGAAWGFWSVMWATSIQTNIPGDALNRVSAYEIGGSVMAMPIGNAVAGPVAGFVGAESVLGFSAAIAVSGCLALLAVPAVRGVRQAAPRPVEADAV</sequence>
<gene>
    <name evidence="7" type="ORF">HNR40_001004</name>
</gene>
<evidence type="ECO:0000313" key="8">
    <source>
        <dbReference type="Proteomes" id="UP000568380"/>
    </source>
</evidence>
<reference evidence="7 8" key="1">
    <citation type="submission" date="2020-08" db="EMBL/GenBank/DDBJ databases">
        <title>Genomic Encyclopedia of Type Strains, Phase IV (KMG-IV): sequencing the most valuable type-strain genomes for metagenomic binning, comparative biology and taxonomic classification.</title>
        <authorList>
            <person name="Goeker M."/>
        </authorList>
    </citation>
    <scope>NUCLEOTIDE SEQUENCE [LARGE SCALE GENOMIC DNA]</scope>
    <source>
        <strain evidence="7 8">DSM 45385</strain>
    </source>
</reference>
<dbReference type="PANTHER" id="PTHR23513">
    <property type="entry name" value="INTEGRAL MEMBRANE EFFLUX PROTEIN-RELATED"/>
    <property type="match status" value="1"/>
</dbReference>
<evidence type="ECO:0000256" key="2">
    <source>
        <dbReference type="ARBA" id="ARBA00022475"/>
    </source>
</evidence>
<evidence type="ECO:0000256" key="4">
    <source>
        <dbReference type="ARBA" id="ARBA00022989"/>
    </source>
</evidence>
<evidence type="ECO:0000256" key="3">
    <source>
        <dbReference type="ARBA" id="ARBA00022692"/>
    </source>
</evidence>
<name>A0A7W7ZZ74_9ACTN</name>
<feature type="transmembrane region" description="Helical" evidence="6">
    <location>
        <begin position="364"/>
        <end position="385"/>
    </location>
</feature>
<dbReference type="GO" id="GO:0005886">
    <property type="term" value="C:plasma membrane"/>
    <property type="evidence" value="ECO:0007669"/>
    <property type="project" value="UniProtKB-SubCell"/>
</dbReference>
<dbReference type="PANTHER" id="PTHR23513:SF11">
    <property type="entry name" value="STAPHYLOFERRIN A TRANSPORTER"/>
    <property type="match status" value="1"/>
</dbReference>
<dbReference type="AlphaFoldDB" id="A0A7W7ZZ74"/>
<dbReference type="CDD" id="cd06173">
    <property type="entry name" value="MFS_MefA_like"/>
    <property type="match status" value="1"/>
</dbReference>
<comment type="caution">
    <text evidence="7">The sequence shown here is derived from an EMBL/GenBank/DDBJ whole genome shotgun (WGS) entry which is preliminary data.</text>
</comment>